<proteinExistence type="predicted"/>
<name>A0A175R886_9HYPH</name>
<dbReference type="Proteomes" id="UP000078272">
    <property type="component" value="Unassembled WGS sequence"/>
</dbReference>
<evidence type="ECO:0000313" key="1">
    <source>
        <dbReference type="EMBL" id="KTQ95218.1"/>
    </source>
</evidence>
<dbReference type="PATRIC" id="fig|401562.3.peg.2241"/>
<organism evidence="1 2">
    <name type="scientific">Aureimonas ureilytica</name>
    <dbReference type="NCBI Taxonomy" id="401562"/>
    <lineage>
        <taxon>Bacteria</taxon>
        <taxon>Pseudomonadati</taxon>
        <taxon>Pseudomonadota</taxon>
        <taxon>Alphaproteobacteria</taxon>
        <taxon>Hyphomicrobiales</taxon>
        <taxon>Aurantimonadaceae</taxon>
        <taxon>Aureimonas</taxon>
    </lineage>
</organism>
<sequence length="151" mass="15935">MVGTVGLLLGVFGAALGSVAALIGLMLAFLASCASPVVPPSVQKPMPTPKVDTGLDRMERLALTANRCWIKSRDPAFTGYSLAPELSSFSGRPRFLLVPKGRMEARPLLVVEGRVGSADVETYGPLLDTSMRSRLEGDLARWKAGSGECSA</sequence>
<dbReference type="AlphaFoldDB" id="A0A175R886"/>
<evidence type="ECO:0000313" key="2">
    <source>
        <dbReference type="Proteomes" id="UP000078272"/>
    </source>
</evidence>
<comment type="caution">
    <text evidence="1">The sequence shown here is derived from an EMBL/GenBank/DDBJ whole genome shotgun (WGS) entry which is preliminary data.</text>
</comment>
<accession>A0A175R886</accession>
<protein>
    <submittedName>
        <fullName evidence="1">Uncharacterized protein</fullName>
    </submittedName>
</protein>
<dbReference type="STRING" id="401562.NS365_21350"/>
<gene>
    <name evidence="1" type="ORF">NS226_13345</name>
</gene>
<dbReference type="EMBL" id="LDPZ01000024">
    <property type="protein sequence ID" value="KTQ95218.1"/>
    <property type="molecule type" value="Genomic_DNA"/>
</dbReference>
<reference evidence="1 2" key="1">
    <citation type="journal article" date="2016" name="Front. Microbiol.">
        <title>Genomic Resource of Rice Seed Associated Bacteria.</title>
        <authorList>
            <person name="Midha S."/>
            <person name="Bansal K."/>
            <person name="Sharma S."/>
            <person name="Kumar N."/>
            <person name="Patil P.P."/>
            <person name="Chaudhry V."/>
            <person name="Patil P.B."/>
        </authorList>
    </citation>
    <scope>NUCLEOTIDE SEQUENCE [LARGE SCALE GENOMIC DNA]</scope>
    <source>
        <strain evidence="1 2">NS226</strain>
    </source>
</reference>